<evidence type="ECO:0000256" key="1">
    <source>
        <dbReference type="SAM" id="MobiDB-lite"/>
    </source>
</evidence>
<feature type="compositionally biased region" description="Basic and acidic residues" evidence="1">
    <location>
        <begin position="1"/>
        <end position="14"/>
    </location>
</feature>
<feature type="domain" description="DUF7758" evidence="2">
    <location>
        <begin position="97"/>
        <end position="222"/>
    </location>
</feature>
<keyword evidence="4" id="KW-1185">Reference proteome</keyword>
<feature type="region of interest" description="Disordered" evidence="1">
    <location>
        <begin position="416"/>
        <end position="448"/>
    </location>
</feature>
<evidence type="ECO:0000313" key="3">
    <source>
        <dbReference type="EMBL" id="CAJ0580295.1"/>
    </source>
</evidence>
<evidence type="ECO:0000259" key="2">
    <source>
        <dbReference type="Pfam" id="PF24944"/>
    </source>
</evidence>
<accession>A0AA36GCE5</accession>
<feature type="compositionally biased region" description="Basic and acidic residues" evidence="1">
    <location>
        <begin position="288"/>
        <end position="336"/>
    </location>
</feature>
<dbReference type="Pfam" id="PF24944">
    <property type="entry name" value="DUF7758"/>
    <property type="match status" value="1"/>
</dbReference>
<dbReference type="PANTHER" id="PTHR38624">
    <property type="entry name" value="PROTEIN CBG08397-RELATED"/>
    <property type="match status" value="1"/>
</dbReference>
<dbReference type="EMBL" id="CATQJA010002659">
    <property type="protein sequence ID" value="CAJ0580295.1"/>
    <property type="molecule type" value="Genomic_DNA"/>
</dbReference>
<dbReference type="PANTHER" id="PTHR38624:SF2">
    <property type="entry name" value="BUB1 N-TERMINAL DOMAIN-CONTAINING PROTEIN"/>
    <property type="match status" value="1"/>
</dbReference>
<evidence type="ECO:0000313" key="4">
    <source>
        <dbReference type="Proteomes" id="UP001177023"/>
    </source>
</evidence>
<feature type="region of interest" description="Disordered" evidence="1">
    <location>
        <begin position="276"/>
        <end position="349"/>
    </location>
</feature>
<dbReference type="InterPro" id="IPR056660">
    <property type="entry name" value="DUF7758"/>
</dbReference>
<protein>
    <recommendedName>
        <fullName evidence="2">DUF7758 domain-containing protein</fullName>
    </recommendedName>
</protein>
<feature type="region of interest" description="Disordered" evidence="1">
    <location>
        <begin position="1"/>
        <end position="25"/>
    </location>
</feature>
<dbReference type="Proteomes" id="UP001177023">
    <property type="component" value="Unassembled WGS sequence"/>
</dbReference>
<proteinExistence type="predicted"/>
<gene>
    <name evidence="3" type="ORF">MSPICULIGERA_LOCUS18493</name>
</gene>
<comment type="caution">
    <text evidence="3">The sequence shown here is derived from an EMBL/GenBank/DDBJ whole genome shotgun (WGS) entry which is preliminary data.</text>
</comment>
<feature type="compositionally biased region" description="Low complexity" evidence="1">
    <location>
        <begin position="416"/>
        <end position="438"/>
    </location>
</feature>
<organism evidence="3 4">
    <name type="scientific">Mesorhabditis spiculigera</name>
    <dbReference type="NCBI Taxonomy" id="96644"/>
    <lineage>
        <taxon>Eukaryota</taxon>
        <taxon>Metazoa</taxon>
        <taxon>Ecdysozoa</taxon>
        <taxon>Nematoda</taxon>
        <taxon>Chromadorea</taxon>
        <taxon>Rhabditida</taxon>
        <taxon>Rhabditina</taxon>
        <taxon>Rhabditomorpha</taxon>
        <taxon>Rhabditoidea</taxon>
        <taxon>Rhabditidae</taxon>
        <taxon>Mesorhabditinae</taxon>
        <taxon>Mesorhabditis</taxon>
    </lineage>
</organism>
<reference evidence="3" key="1">
    <citation type="submission" date="2023-06" db="EMBL/GenBank/DDBJ databases">
        <authorList>
            <person name="Delattre M."/>
        </authorList>
    </citation>
    <scope>NUCLEOTIDE SEQUENCE</scope>
    <source>
        <strain evidence="3">AF72</strain>
    </source>
</reference>
<dbReference type="AlphaFoldDB" id="A0AA36GCE5"/>
<sequence>MRRVKPLGEEHHQSQEYPSTSKEMHTKPNFFRRKWRKARSDVINAFLTRYRRCVFSFKKCLVENTEAEYERRRSQAKLTPLPDKKLRKATANLKRTPTNELERLRKKGDDWTANDLFRFQYSDPEEGTPEERRKLCHDWINRLQKIQKKFCYLAWYASALHACYYRLAPLLKDAEERKRHWEEVKREYAEIFLMGRRIWRRPTHPSRLRVFYDFAVLCTRFGEVPDDLTIVYFRDLLSDGDNFDFKVLSEIQYANSIDKVVRLENYVIDQFYSRRRSTGSSDASPNRDGSDRESRRPSECAETSKESRMKEARDRIRAKVQKKEDSLDVEKEEEKPSSLLCPDRPPIPSDSCDELQEILDHAEVVENLHSADELPDEFVILSLEQNVEEQIVEAEEDVARPRSILVPTIVIEGPEGSIVTRRGSSRRSSQTQSRPVSPKQIVRFDESA</sequence>
<feature type="non-terminal residue" evidence="3">
    <location>
        <position position="448"/>
    </location>
</feature>
<name>A0AA36GCE5_9BILA</name>